<keyword evidence="1" id="KW-1185">Reference proteome</keyword>
<evidence type="ECO:0000313" key="2">
    <source>
        <dbReference type="RefSeq" id="XP_025072931.1"/>
    </source>
</evidence>
<dbReference type="RefSeq" id="XP_025072931.1">
    <property type="nucleotide sequence ID" value="XM_025217146.1"/>
</dbReference>
<name>A0A8N1S2M4_9HYME</name>
<dbReference type="Pfam" id="PF03437">
    <property type="entry name" value="BtpA"/>
    <property type="match status" value="1"/>
</dbReference>
<evidence type="ECO:0000313" key="1">
    <source>
        <dbReference type="Proteomes" id="UP000504615"/>
    </source>
</evidence>
<dbReference type="GeneID" id="105422389"/>
<dbReference type="Proteomes" id="UP000504615">
    <property type="component" value="Unplaced"/>
</dbReference>
<dbReference type="PANTHER" id="PTHR21381">
    <property type="entry name" value="ZGC:162297"/>
    <property type="match status" value="1"/>
</dbReference>
<accession>A0A8N1S2M4</accession>
<proteinExistence type="predicted"/>
<dbReference type="AlphaFoldDB" id="A0A8N1S2M4"/>
<dbReference type="PANTHER" id="PTHR21381:SF3">
    <property type="entry name" value="SGC REGION PROTEIN SGCQ-RELATED"/>
    <property type="match status" value="1"/>
</dbReference>
<dbReference type="InterPro" id="IPR005137">
    <property type="entry name" value="BtpA"/>
</dbReference>
<protein>
    <submittedName>
        <fullName evidence="2">Uncharacterized protein LOC105422389 isoform X1</fullName>
    </submittedName>
</protein>
<sequence length="57" mass="6260">MMLRFRQLFPQCCSVIGMVHVGALPGTPRYGGCTKKIIENAVKEALIYANCCVQIEG</sequence>
<gene>
    <name evidence="2" type="primary">LOC105422389</name>
</gene>
<organism evidence="1 2">
    <name type="scientific">Pogonomyrmex barbatus</name>
    <name type="common">red harvester ant</name>
    <dbReference type="NCBI Taxonomy" id="144034"/>
    <lineage>
        <taxon>Eukaryota</taxon>
        <taxon>Metazoa</taxon>
        <taxon>Ecdysozoa</taxon>
        <taxon>Arthropoda</taxon>
        <taxon>Hexapoda</taxon>
        <taxon>Insecta</taxon>
        <taxon>Pterygota</taxon>
        <taxon>Neoptera</taxon>
        <taxon>Endopterygota</taxon>
        <taxon>Hymenoptera</taxon>
        <taxon>Apocrita</taxon>
        <taxon>Aculeata</taxon>
        <taxon>Formicoidea</taxon>
        <taxon>Formicidae</taxon>
        <taxon>Myrmicinae</taxon>
        <taxon>Pogonomyrmex</taxon>
    </lineage>
</organism>
<dbReference type="OrthoDB" id="10045006at2759"/>
<reference evidence="2" key="1">
    <citation type="submission" date="2025-08" db="UniProtKB">
        <authorList>
            <consortium name="RefSeq"/>
        </authorList>
    </citation>
    <scope>IDENTIFICATION</scope>
</reference>